<proteinExistence type="inferred from homology"/>
<evidence type="ECO:0000259" key="6">
    <source>
        <dbReference type="PROSITE" id="PS51900"/>
    </source>
</evidence>
<dbReference type="Gene3D" id="1.10.443.10">
    <property type="entry name" value="Intergrase catalytic core"/>
    <property type="match status" value="1"/>
</dbReference>
<sequence length="338" mass="39369">MGRKRINPEDNKLPPRVRKNKYSYIFKPAKTKETITLGKIRDLSIAQVWEKYEKIINSRRDIMTFEKLWNLFLDSEYYKDRSPRTQRDYLQHQKKLLHAFGKAKADSIKPEHVRRYLDLRGKSSRTQANQEKSSMSRVYRWGYERGYVKTNPCAGISKFTVKARDIYITDAEYVAIYKEGAPALQCAMEIAYLCAARIGDVQDLEWSQETELGLFVQQGKTGVRQIKEYTDRLRAALDQAKSLGGKRHIIVNKFREKYSYKGLNTLWVNARREAGQKLGYELTCHFHDIKAKGISDYEGSSRDKQIFSGHKTEAQVITYDRKTKISPTLDLPLIDDDE</sequence>
<dbReference type="InterPro" id="IPR010998">
    <property type="entry name" value="Integrase_recombinase_N"/>
</dbReference>
<dbReference type="InterPro" id="IPR050808">
    <property type="entry name" value="Phage_Integrase"/>
</dbReference>
<keyword evidence="8" id="KW-1185">Reference proteome</keyword>
<name>A0A2K8QPC4_9GAMM</name>
<dbReference type="GeneID" id="66565807"/>
<evidence type="ECO:0000256" key="3">
    <source>
        <dbReference type="ARBA" id="ARBA00023125"/>
    </source>
</evidence>
<dbReference type="SUPFAM" id="SSF56349">
    <property type="entry name" value="DNA breaking-rejoining enzymes"/>
    <property type="match status" value="1"/>
</dbReference>
<dbReference type="EMBL" id="CP025003">
    <property type="protein sequence ID" value="ATZ95334.1"/>
    <property type="molecule type" value="Genomic_DNA"/>
</dbReference>
<dbReference type="Gene3D" id="1.10.150.130">
    <property type="match status" value="1"/>
</dbReference>
<feature type="domain" description="Core-binding (CB)" evidence="6">
    <location>
        <begin position="69"/>
        <end position="143"/>
    </location>
</feature>
<evidence type="ECO:0000256" key="5">
    <source>
        <dbReference type="PROSITE-ProRule" id="PRU01248"/>
    </source>
</evidence>
<dbReference type="PANTHER" id="PTHR30629:SF2">
    <property type="entry name" value="PROPHAGE INTEGRASE INTS-RELATED"/>
    <property type="match status" value="1"/>
</dbReference>
<dbReference type="AlphaFoldDB" id="A0A2K8QPC4"/>
<dbReference type="InterPro" id="IPR013762">
    <property type="entry name" value="Integrase-like_cat_sf"/>
</dbReference>
<keyword evidence="4" id="KW-0233">DNA recombination</keyword>
<evidence type="ECO:0000313" key="7">
    <source>
        <dbReference type="EMBL" id="ATZ95334.1"/>
    </source>
</evidence>
<dbReference type="GO" id="GO:0006310">
    <property type="term" value="P:DNA recombination"/>
    <property type="evidence" value="ECO:0007669"/>
    <property type="project" value="UniProtKB-KW"/>
</dbReference>
<protein>
    <submittedName>
        <fullName evidence="7">Integrase</fullName>
    </submittedName>
</protein>
<dbReference type="InterPro" id="IPR044068">
    <property type="entry name" value="CB"/>
</dbReference>
<dbReference type="RefSeq" id="WP_100849926.1">
    <property type="nucleotide sequence ID" value="NZ_BMJF01000006.1"/>
</dbReference>
<evidence type="ECO:0000313" key="8">
    <source>
        <dbReference type="Proteomes" id="UP000231901"/>
    </source>
</evidence>
<accession>A0A2K8QPC4</accession>
<dbReference type="PROSITE" id="PS51900">
    <property type="entry name" value="CB"/>
    <property type="match status" value="1"/>
</dbReference>
<evidence type="ECO:0000256" key="4">
    <source>
        <dbReference type="ARBA" id="ARBA00023172"/>
    </source>
</evidence>
<evidence type="ECO:0000256" key="2">
    <source>
        <dbReference type="ARBA" id="ARBA00022908"/>
    </source>
</evidence>
<reference evidence="8" key="1">
    <citation type="journal article" date="2018" name="Genome Announc.">
        <title>Complete genome sequence of a Dickeya fangzhongdai type strain causing bleeding canker of pear tree trunks.</title>
        <authorList>
            <person name="Zhao Y."/>
            <person name="Tian Y."/>
            <person name="Li X."/>
            <person name="Hu B."/>
        </authorList>
    </citation>
    <scope>NUCLEOTIDE SEQUENCE [LARGE SCALE GENOMIC DNA]</scope>
    <source>
        <strain evidence="8">DSM 101947</strain>
    </source>
</reference>
<keyword evidence="3 5" id="KW-0238">DNA-binding</keyword>
<keyword evidence="2" id="KW-0229">DNA integration</keyword>
<comment type="similarity">
    <text evidence="1">Belongs to the 'phage' integrase family.</text>
</comment>
<dbReference type="GO" id="GO:0003677">
    <property type="term" value="F:DNA binding"/>
    <property type="evidence" value="ECO:0007669"/>
    <property type="project" value="UniProtKB-UniRule"/>
</dbReference>
<organism evidence="7 8">
    <name type="scientific">Dickeya fangzhongdai</name>
    <dbReference type="NCBI Taxonomy" id="1778540"/>
    <lineage>
        <taxon>Bacteria</taxon>
        <taxon>Pseudomonadati</taxon>
        <taxon>Pseudomonadota</taxon>
        <taxon>Gammaproteobacteria</taxon>
        <taxon>Enterobacterales</taxon>
        <taxon>Pectobacteriaceae</taxon>
        <taxon>Dickeya</taxon>
    </lineage>
</organism>
<dbReference type="PANTHER" id="PTHR30629">
    <property type="entry name" value="PROPHAGE INTEGRASE"/>
    <property type="match status" value="1"/>
</dbReference>
<evidence type="ECO:0000256" key="1">
    <source>
        <dbReference type="ARBA" id="ARBA00008857"/>
    </source>
</evidence>
<gene>
    <name evidence="7" type="ORF">CVE23_15915</name>
</gene>
<dbReference type="GO" id="GO:0015074">
    <property type="term" value="P:DNA integration"/>
    <property type="evidence" value="ECO:0007669"/>
    <property type="project" value="UniProtKB-KW"/>
</dbReference>
<dbReference type="Proteomes" id="UP000231901">
    <property type="component" value="Chromosome"/>
</dbReference>
<dbReference type="InterPro" id="IPR011010">
    <property type="entry name" value="DNA_brk_join_enz"/>
</dbReference>
<dbReference type="KEGG" id="dfn:CVE23_15915"/>